<evidence type="ECO:0000313" key="15">
    <source>
        <dbReference type="EMBL" id="MEZ0476391.1"/>
    </source>
</evidence>
<comment type="subcellular location">
    <subcellularLocation>
        <location evidence="2">Cell membrane</location>
        <topology evidence="2">Multi-pass membrane protein</topology>
    </subcellularLocation>
</comment>
<comment type="similarity">
    <text evidence="12">Belongs to the cytochrome b561 family.</text>
</comment>
<dbReference type="Pfam" id="PF01292">
    <property type="entry name" value="Ni_hydr_CYTB"/>
    <property type="match status" value="1"/>
</dbReference>
<dbReference type="InterPro" id="IPR052168">
    <property type="entry name" value="Cytochrome_b561_oxidase"/>
</dbReference>
<feature type="transmembrane region" description="Helical" evidence="13">
    <location>
        <begin position="16"/>
        <end position="36"/>
    </location>
</feature>
<dbReference type="PANTHER" id="PTHR30529:SF7">
    <property type="entry name" value="CYTOCHROME B561 BACTERIAL_NI-HYDROGENASE DOMAIN-CONTAINING PROTEIN"/>
    <property type="match status" value="1"/>
</dbReference>
<dbReference type="PANTHER" id="PTHR30529">
    <property type="entry name" value="CYTOCHROME B561"/>
    <property type="match status" value="1"/>
</dbReference>
<dbReference type="InterPro" id="IPR011577">
    <property type="entry name" value="Cyt_b561_bac/Ni-Hgenase"/>
</dbReference>
<accession>A0ABV4HX67</accession>
<dbReference type="RefSeq" id="WP_370565256.1">
    <property type="nucleotide sequence ID" value="NZ_JBFWIB010000014.1"/>
</dbReference>
<keyword evidence="7" id="KW-0479">Metal-binding</keyword>
<evidence type="ECO:0000256" key="5">
    <source>
        <dbReference type="ARBA" id="ARBA00022617"/>
    </source>
</evidence>
<keyword evidence="11 13" id="KW-0472">Membrane</keyword>
<feature type="transmembrane region" description="Helical" evidence="13">
    <location>
        <begin position="88"/>
        <end position="110"/>
    </location>
</feature>
<keyword evidence="3" id="KW-0813">Transport</keyword>
<name>A0ABV4HX67_9GAMM</name>
<evidence type="ECO:0000256" key="8">
    <source>
        <dbReference type="ARBA" id="ARBA00022982"/>
    </source>
</evidence>
<dbReference type="Proteomes" id="UP001566331">
    <property type="component" value="Unassembled WGS sequence"/>
</dbReference>
<dbReference type="Gene3D" id="1.20.950.20">
    <property type="entry name" value="Transmembrane di-heme cytochromes, Chain C"/>
    <property type="match status" value="1"/>
</dbReference>
<evidence type="ECO:0000256" key="13">
    <source>
        <dbReference type="SAM" id="Phobius"/>
    </source>
</evidence>
<gene>
    <name evidence="15" type="ORF">AB6713_17485</name>
</gene>
<evidence type="ECO:0000256" key="1">
    <source>
        <dbReference type="ARBA" id="ARBA00001970"/>
    </source>
</evidence>
<evidence type="ECO:0000256" key="12">
    <source>
        <dbReference type="ARBA" id="ARBA00037975"/>
    </source>
</evidence>
<evidence type="ECO:0000256" key="4">
    <source>
        <dbReference type="ARBA" id="ARBA00022475"/>
    </source>
</evidence>
<feature type="transmembrane region" description="Helical" evidence="13">
    <location>
        <begin position="48"/>
        <end position="68"/>
    </location>
</feature>
<evidence type="ECO:0000256" key="10">
    <source>
        <dbReference type="ARBA" id="ARBA00023004"/>
    </source>
</evidence>
<keyword evidence="16" id="KW-1185">Reference proteome</keyword>
<keyword evidence="8" id="KW-0249">Electron transport</keyword>
<dbReference type="EMBL" id="JBFWIC010000034">
    <property type="protein sequence ID" value="MEZ0476391.1"/>
    <property type="molecule type" value="Genomic_DNA"/>
</dbReference>
<evidence type="ECO:0000256" key="2">
    <source>
        <dbReference type="ARBA" id="ARBA00004651"/>
    </source>
</evidence>
<evidence type="ECO:0000256" key="3">
    <source>
        <dbReference type="ARBA" id="ARBA00022448"/>
    </source>
</evidence>
<proteinExistence type="inferred from homology"/>
<comment type="caution">
    <text evidence="15">The sequence shown here is derived from an EMBL/GenBank/DDBJ whole genome shotgun (WGS) entry which is preliminary data.</text>
</comment>
<keyword evidence="4" id="KW-1003">Cell membrane</keyword>
<evidence type="ECO:0000256" key="11">
    <source>
        <dbReference type="ARBA" id="ARBA00023136"/>
    </source>
</evidence>
<keyword evidence="9 13" id="KW-1133">Transmembrane helix</keyword>
<comment type="cofactor">
    <cofactor evidence="1">
        <name>heme b</name>
        <dbReference type="ChEBI" id="CHEBI:60344"/>
    </cofactor>
</comment>
<feature type="domain" description="Cytochrome b561 bacterial/Ni-hydrogenase" evidence="14">
    <location>
        <begin position="9"/>
        <end position="179"/>
    </location>
</feature>
<evidence type="ECO:0000259" key="14">
    <source>
        <dbReference type="Pfam" id="PF01292"/>
    </source>
</evidence>
<evidence type="ECO:0000313" key="16">
    <source>
        <dbReference type="Proteomes" id="UP001566331"/>
    </source>
</evidence>
<keyword evidence="6 13" id="KW-0812">Transmembrane</keyword>
<reference evidence="15 16" key="1">
    <citation type="submission" date="2024-07" db="EMBL/GenBank/DDBJ databases">
        <title>Luteimonas salilacus sp. nov., isolated from the shore soil of Salt Lake in Tibet of China.</title>
        <authorList>
            <person name="Zhang X."/>
            <person name="Li A."/>
        </authorList>
    </citation>
    <scope>NUCLEOTIDE SEQUENCE [LARGE SCALE GENOMIC DNA]</scope>
    <source>
        <strain evidence="15 16">B3-2-R+30</strain>
    </source>
</reference>
<sequence length="205" mass="22988">MSWKNSEHRWGGVSQLLHWLIVLLILGQGTVGLLMVDMLNSPDKIRIYALHKSFGLTILALVALRLLWRLFTGAPRPVPGMPRWQERAAAFTHWLLYALLFAIPLSGWLFNSAAGYPLQWFGLFNLPPLAGKDEALREAAVAAHAWLFWLLVTVALVHAAAAFYHHLFQRDATLARMLPRGWLRTDAIDPVSTPPASTPKDPRDA</sequence>
<dbReference type="InterPro" id="IPR016174">
    <property type="entry name" value="Di-haem_cyt_TM"/>
</dbReference>
<evidence type="ECO:0000256" key="7">
    <source>
        <dbReference type="ARBA" id="ARBA00022723"/>
    </source>
</evidence>
<evidence type="ECO:0000256" key="6">
    <source>
        <dbReference type="ARBA" id="ARBA00022692"/>
    </source>
</evidence>
<keyword evidence="5" id="KW-0349">Heme</keyword>
<protein>
    <submittedName>
        <fullName evidence="15">Cytochrome b</fullName>
    </submittedName>
</protein>
<keyword evidence="10" id="KW-0408">Iron</keyword>
<dbReference type="SUPFAM" id="SSF81342">
    <property type="entry name" value="Transmembrane di-heme cytochromes"/>
    <property type="match status" value="1"/>
</dbReference>
<feature type="transmembrane region" description="Helical" evidence="13">
    <location>
        <begin position="146"/>
        <end position="167"/>
    </location>
</feature>
<evidence type="ECO:0000256" key="9">
    <source>
        <dbReference type="ARBA" id="ARBA00022989"/>
    </source>
</evidence>
<organism evidence="15 16">
    <name type="scientific">Luteimonas salinilitoris</name>
    <dbReference type="NCBI Taxonomy" id="3237697"/>
    <lineage>
        <taxon>Bacteria</taxon>
        <taxon>Pseudomonadati</taxon>
        <taxon>Pseudomonadota</taxon>
        <taxon>Gammaproteobacteria</taxon>
        <taxon>Lysobacterales</taxon>
        <taxon>Lysobacteraceae</taxon>
        <taxon>Luteimonas</taxon>
    </lineage>
</organism>